<gene>
    <name evidence="1" type="ORF">M413DRAFT_450006</name>
</gene>
<organism evidence="1 2">
    <name type="scientific">Hebeloma cylindrosporum</name>
    <dbReference type="NCBI Taxonomy" id="76867"/>
    <lineage>
        <taxon>Eukaryota</taxon>
        <taxon>Fungi</taxon>
        <taxon>Dikarya</taxon>
        <taxon>Basidiomycota</taxon>
        <taxon>Agaricomycotina</taxon>
        <taxon>Agaricomycetes</taxon>
        <taxon>Agaricomycetidae</taxon>
        <taxon>Agaricales</taxon>
        <taxon>Agaricineae</taxon>
        <taxon>Hymenogastraceae</taxon>
        <taxon>Hebeloma</taxon>
    </lineage>
</organism>
<evidence type="ECO:0000313" key="1">
    <source>
        <dbReference type="EMBL" id="KIM34910.1"/>
    </source>
</evidence>
<dbReference type="Proteomes" id="UP000053424">
    <property type="component" value="Unassembled WGS sequence"/>
</dbReference>
<evidence type="ECO:0000313" key="2">
    <source>
        <dbReference type="Proteomes" id="UP000053424"/>
    </source>
</evidence>
<dbReference type="HOGENOM" id="CLU_2671348_0_0_1"/>
<reference evidence="1 2" key="1">
    <citation type="submission" date="2014-04" db="EMBL/GenBank/DDBJ databases">
        <authorList>
            <consortium name="DOE Joint Genome Institute"/>
            <person name="Kuo A."/>
            <person name="Gay G."/>
            <person name="Dore J."/>
            <person name="Kohler A."/>
            <person name="Nagy L.G."/>
            <person name="Floudas D."/>
            <person name="Copeland A."/>
            <person name="Barry K.W."/>
            <person name="Cichocki N."/>
            <person name="Veneault-Fourrey C."/>
            <person name="LaButti K."/>
            <person name="Lindquist E.A."/>
            <person name="Lipzen A."/>
            <person name="Lundell T."/>
            <person name="Morin E."/>
            <person name="Murat C."/>
            <person name="Sun H."/>
            <person name="Tunlid A."/>
            <person name="Henrissat B."/>
            <person name="Grigoriev I.V."/>
            <person name="Hibbett D.S."/>
            <person name="Martin F."/>
            <person name="Nordberg H.P."/>
            <person name="Cantor M.N."/>
            <person name="Hua S.X."/>
        </authorList>
    </citation>
    <scope>NUCLEOTIDE SEQUENCE [LARGE SCALE GENOMIC DNA]</scope>
    <source>
        <strain evidence="2">h7</strain>
    </source>
</reference>
<name>A0A0C3BDM7_HEBCY</name>
<sequence length="75" mass="9015">MGLLLVLEIQIYRLWVHIGWYFLHLVSRKFVISAHKHRTNPIFSNLNNHNNRGYRNILNLFFSLFSEIPVRSADY</sequence>
<dbReference type="AlphaFoldDB" id="A0A0C3BDM7"/>
<reference evidence="2" key="2">
    <citation type="submission" date="2015-01" db="EMBL/GenBank/DDBJ databases">
        <title>Evolutionary Origins and Diversification of the Mycorrhizal Mutualists.</title>
        <authorList>
            <consortium name="DOE Joint Genome Institute"/>
            <consortium name="Mycorrhizal Genomics Consortium"/>
            <person name="Kohler A."/>
            <person name="Kuo A."/>
            <person name="Nagy L.G."/>
            <person name="Floudas D."/>
            <person name="Copeland A."/>
            <person name="Barry K.W."/>
            <person name="Cichocki N."/>
            <person name="Veneault-Fourrey C."/>
            <person name="LaButti K."/>
            <person name="Lindquist E.A."/>
            <person name="Lipzen A."/>
            <person name="Lundell T."/>
            <person name="Morin E."/>
            <person name="Murat C."/>
            <person name="Riley R."/>
            <person name="Ohm R."/>
            <person name="Sun H."/>
            <person name="Tunlid A."/>
            <person name="Henrissat B."/>
            <person name="Grigoriev I.V."/>
            <person name="Hibbett D.S."/>
            <person name="Martin F."/>
        </authorList>
    </citation>
    <scope>NUCLEOTIDE SEQUENCE [LARGE SCALE GENOMIC DNA]</scope>
    <source>
        <strain evidence="2">h7</strain>
    </source>
</reference>
<protein>
    <submittedName>
        <fullName evidence="1">Uncharacterized protein</fullName>
    </submittedName>
</protein>
<dbReference type="EMBL" id="KN831845">
    <property type="protein sequence ID" value="KIM34910.1"/>
    <property type="molecule type" value="Genomic_DNA"/>
</dbReference>
<accession>A0A0C3BDM7</accession>
<keyword evidence="2" id="KW-1185">Reference proteome</keyword>
<proteinExistence type="predicted"/>